<feature type="domain" description="Glycosyl transferase family 1" evidence="1">
    <location>
        <begin position="196"/>
        <end position="351"/>
    </location>
</feature>
<reference evidence="4" key="1">
    <citation type="journal article" date="2019" name="Int. J. Syst. Evol. Microbiol.">
        <title>The Global Catalogue of Microorganisms (GCM) 10K type strain sequencing project: providing services to taxonomists for standard genome sequencing and annotation.</title>
        <authorList>
            <consortium name="The Broad Institute Genomics Platform"/>
            <consortium name="The Broad Institute Genome Sequencing Center for Infectious Disease"/>
            <person name="Wu L."/>
            <person name="Ma J."/>
        </authorList>
    </citation>
    <scope>NUCLEOTIDE SEQUENCE [LARGE SCALE GENOMIC DNA]</scope>
    <source>
        <strain evidence="4">KCTC 22437</strain>
    </source>
</reference>
<dbReference type="InterPro" id="IPR028098">
    <property type="entry name" value="Glyco_trans_4-like_N"/>
</dbReference>
<evidence type="ECO:0000259" key="1">
    <source>
        <dbReference type="Pfam" id="PF00534"/>
    </source>
</evidence>
<keyword evidence="3" id="KW-0808">Transferase</keyword>
<dbReference type="RefSeq" id="WP_377186250.1">
    <property type="nucleotide sequence ID" value="NZ_JBHUPD010000002.1"/>
</dbReference>
<keyword evidence="3" id="KW-0328">Glycosyltransferase</keyword>
<dbReference type="PANTHER" id="PTHR12526">
    <property type="entry name" value="GLYCOSYLTRANSFERASE"/>
    <property type="match status" value="1"/>
</dbReference>
<dbReference type="Proteomes" id="UP001597557">
    <property type="component" value="Unassembled WGS sequence"/>
</dbReference>
<dbReference type="GO" id="GO:0016757">
    <property type="term" value="F:glycosyltransferase activity"/>
    <property type="evidence" value="ECO:0007669"/>
    <property type="project" value="UniProtKB-KW"/>
</dbReference>
<dbReference type="EC" id="2.4.-.-" evidence="3"/>
<keyword evidence="4" id="KW-1185">Reference proteome</keyword>
<gene>
    <name evidence="3" type="ORF">ACFS5N_13335</name>
</gene>
<feature type="domain" description="Glycosyltransferase subfamily 4-like N-terminal" evidence="2">
    <location>
        <begin position="16"/>
        <end position="176"/>
    </location>
</feature>
<organism evidence="3 4">
    <name type="scientific">Mucilaginibacter ximonensis</name>
    <dbReference type="NCBI Taxonomy" id="538021"/>
    <lineage>
        <taxon>Bacteria</taxon>
        <taxon>Pseudomonadati</taxon>
        <taxon>Bacteroidota</taxon>
        <taxon>Sphingobacteriia</taxon>
        <taxon>Sphingobacteriales</taxon>
        <taxon>Sphingobacteriaceae</taxon>
        <taxon>Mucilaginibacter</taxon>
    </lineage>
</organism>
<dbReference type="Pfam" id="PF13579">
    <property type="entry name" value="Glyco_trans_4_4"/>
    <property type="match status" value="1"/>
</dbReference>
<dbReference type="Pfam" id="PF00534">
    <property type="entry name" value="Glycos_transf_1"/>
    <property type="match status" value="1"/>
</dbReference>
<dbReference type="PANTHER" id="PTHR12526:SF630">
    <property type="entry name" value="GLYCOSYLTRANSFERASE"/>
    <property type="match status" value="1"/>
</dbReference>
<dbReference type="EMBL" id="JBHUPD010000002">
    <property type="protein sequence ID" value="MFD2873462.1"/>
    <property type="molecule type" value="Genomic_DNA"/>
</dbReference>
<evidence type="ECO:0000313" key="4">
    <source>
        <dbReference type="Proteomes" id="UP001597557"/>
    </source>
</evidence>
<dbReference type="SUPFAM" id="SSF53756">
    <property type="entry name" value="UDP-Glycosyltransferase/glycogen phosphorylase"/>
    <property type="match status" value="1"/>
</dbReference>
<evidence type="ECO:0000259" key="2">
    <source>
        <dbReference type="Pfam" id="PF13579"/>
    </source>
</evidence>
<dbReference type="CDD" id="cd03801">
    <property type="entry name" value="GT4_PimA-like"/>
    <property type="match status" value="1"/>
</dbReference>
<dbReference type="InterPro" id="IPR001296">
    <property type="entry name" value="Glyco_trans_1"/>
</dbReference>
<sequence length="439" mass="49856">MKILFILPEYYPHSGGGISTYYLQYIKALKAYGHSIKVIVGSGYTQTNESFNIDGVEVEYLKPLAYQRHLKLFSKYDLFPEFRNNLAAAWAMWEQAGQTDAFDIIECTDFGLGFIPWVLKYSKPVVVRLHGSSGQIALHESTNNQPLGMHLFQSAELALLPLADALISHSTANADFWNGLFNKKKVAVIYPVYQTEIKPIPLASRDNFGLVTARIQKWKGAEQLCKAVQLIKKPPLIKWFGRDMHFKDKQTTSQYLSINYPQIYNKNVLFEKPVLQDQATLLQRKAKFGIVPSTWDMFNFTVLEFMASGTTVICSEGVGASELIEHEKNGFKYPADDVEALALLIEKVNALDQADYSAIVDNAINTLRTKLAPEMIIKLNAELYKATITGFTKKPANSYLETIYSPDEHRFDIDEILDKQPFATLKNYFLKRIKAKLYK</sequence>
<accession>A0ABW5YDP9</accession>
<evidence type="ECO:0000313" key="3">
    <source>
        <dbReference type="EMBL" id="MFD2873462.1"/>
    </source>
</evidence>
<protein>
    <submittedName>
        <fullName evidence="3">Glycosyltransferase family 4 protein</fullName>
        <ecNumber evidence="3">2.4.-.-</ecNumber>
    </submittedName>
</protein>
<comment type="caution">
    <text evidence="3">The sequence shown here is derived from an EMBL/GenBank/DDBJ whole genome shotgun (WGS) entry which is preliminary data.</text>
</comment>
<dbReference type="Gene3D" id="3.40.50.2000">
    <property type="entry name" value="Glycogen Phosphorylase B"/>
    <property type="match status" value="2"/>
</dbReference>
<proteinExistence type="predicted"/>
<name>A0ABW5YDP9_9SPHI</name>